<dbReference type="Proteomes" id="UP000184330">
    <property type="component" value="Unassembled WGS sequence"/>
</dbReference>
<evidence type="ECO:0000313" key="3">
    <source>
        <dbReference type="Proteomes" id="UP000184330"/>
    </source>
</evidence>
<name>A0A1L7X9D5_9HELO</name>
<keyword evidence="3" id="KW-1185">Reference proteome</keyword>
<protein>
    <submittedName>
        <fullName evidence="2">Uncharacterized protein</fullName>
    </submittedName>
</protein>
<organism evidence="2 3">
    <name type="scientific">Phialocephala subalpina</name>
    <dbReference type="NCBI Taxonomy" id="576137"/>
    <lineage>
        <taxon>Eukaryota</taxon>
        <taxon>Fungi</taxon>
        <taxon>Dikarya</taxon>
        <taxon>Ascomycota</taxon>
        <taxon>Pezizomycotina</taxon>
        <taxon>Leotiomycetes</taxon>
        <taxon>Helotiales</taxon>
        <taxon>Mollisiaceae</taxon>
        <taxon>Phialocephala</taxon>
        <taxon>Phialocephala fortinii species complex</taxon>
    </lineage>
</organism>
<evidence type="ECO:0000256" key="1">
    <source>
        <dbReference type="SAM" id="MobiDB-lite"/>
    </source>
</evidence>
<evidence type="ECO:0000313" key="2">
    <source>
        <dbReference type="EMBL" id="CZR61630.1"/>
    </source>
</evidence>
<gene>
    <name evidence="2" type="ORF">PAC_11527</name>
</gene>
<reference evidence="2 3" key="1">
    <citation type="submission" date="2016-03" db="EMBL/GenBank/DDBJ databases">
        <authorList>
            <person name="Ploux O."/>
        </authorList>
    </citation>
    <scope>NUCLEOTIDE SEQUENCE [LARGE SCALE GENOMIC DNA]</scope>
    <source>
        <strain evidence="2 3">UAMH 11012</strain>
    </source>
</reference>
<dbReference type="EMBL" id="FJOG01000018">
    <property type="protein sequence ID" value="CZR61630.1"/>
    <property type="molecule type" value="Genomic_DNA"/>
</dbReference>
<dbReference type="AlphaFoldDB" id="A0A1L7X9D5"/>
<proteinExistence type="predicted"/>
<feature type="region of interest" description="Disordered" evidence="1">
    <location>
        <begin position="17"/>
        <end position="51"/>
    </location>
</feature>
<accession>A0A1L7X9D5</accession>
<sequence length="123" mass="13805">MSTQSFKFVDQTAKVRQKFRYDESRPASEGSGRNAEHRSYGSEATKNQPDMEGAMYEVAFGRNSKSNPEERRLTSLRLLRVALGLEHKGSETPSTVPQDPSTVHCSEISIMFYGHCPYSIGNK</sequence>